<dbReference type="GO" id="GO:0016887">
    <property type="term" value="F:ATP hydrolysis activity"/>
    <property type="evidence" value="ECO:0007669"/>
    <property type="project" value="InterPro"/>
</dbReference>
<dbReference type="GO" id="GO:0022857">
    <property type="term" value="F:transmembrane transporter activity"/>
    <property type="evidence" value="ECO:0007669"/>
    <property type="project" value="TreeGrafter"/>
</dbReference>
<sequence>MKKNIIALHKITKIYRMGEFKVHALKGIDLKVAEGEFIAVMGPSGSGKSTLMSILGCLDVPTSGEYVLDGKEVSKLSKDQLACVRNAKIGFVFQNFNLLPQMSAIENVELPMMYKGIKKPLRTKIARDCLAMVGLHGREHHKPTQLSGGQRQRVAIARALANNPSIILADEPTGNLDSAVSHEIMELFSRLNDEAKVTIILVTHEHDIASFAKRTITLRDGIILSGETENDTSI</sequence>
<keyword evidence="1" id="KW-0813">Transport</keyword>
<evidence type="ECO:0000256" key="2">
    <source>
        <dbReference type="ARBA" id="ARBA00022741"/>
    </source>
</evidence>
<feature type="domain" description="ABC transporter" evidence="4">
    <location>
        <begin position="6"/>
        <end position="234"/>
    </location>
</feature>
<reference evidence="5 6" key="2">
    <citation type="journal article" date="2012" name="Stand. Genomic Sci.">
        <title>Genome sequence of the moderately thermophilic, amino-acid-degrading and sulfur-reducing bacterium Thermovirga lienii type strain (Cas60314(T)).</title>
        <authorList>
            <person name="Goker M."/>
            <person name="Saunders E."/>
            <person name="Lapidus A."/>
            <person name="Nolan M."/>
            <person name="Lucas S."/>
            <person name="Hammon N."/>
            <person name="Deshpande S."/>
            <person name="Cheng J.F."/>
            <person name="Han C."/>
            <person name="Tapia R."/>
            <person name="Goodwin L.A."/>
            <person name="Pitluck S."/>
            <person name="Liolios K."/>
            <person name="Mavromatis K."/>
            <person name="Pagani I."/>
            <person name="Ivanova N."/>
            <person name="Mikhailova N."/>
            <person name="Pati A."/>
            <person name="Chen A."/>
            <person name="Palaniappan K."/>
            <person name="Land M."/>
            <person name="Chang Y.J."/>
            <person name="Jeffries C.D."/>
            <person name="Brambilla E.M."/>
            <person name="Rohde M."/>
            <person name="Spring S."/>
            <person name="Detter J.C."/>
            <person name="Woyke T."/>
            <person name="Bristow J."/>
            <person name="Eisen J.A."/>
            <person name="Markowitz V."/>
            <person name="Hugenholtz P."/>
            <person name="Kyrpides N.C."/>
            <person name="Klenk H.P."/>
        </authorList>
    </citation>
    <scope>NUCLEOTIDE SEQUENCE [LARGE SCALE GENOMIC DNA]</scope>
    <source>
        <strain evidence="6">ATCC BAA-1197 / DSM 17291 / Cas60314</strain>
    </source>
</reference>
<evidence type="ECO:0000313" key="6">
    <source>
        <dbReference type="Proteomes" id="UP000005868"/>
    </source>
</evidence>
<dbReference type="InterPro" id="IPR015854">
    <property type="entry name" value="ABC_transpr_LolD-like"/>
</dbReference>
<evidence type="ECO:0000256" key="1">
    <source>
        <dbReference type="ARBA" id="ARBA00022448"/>
    </source>
</evidence>
<dbReference type="InterPro" id="IPR017911">
    <property type="entry name" value="MacB-like_ATP-bd"/>
</dbReference>
<dbReference type="GO" id="GO:0005886">
    <property type="term" value="C:plasma membrane"/>
    <property type="evidence" value="ECO:0007669"/>
    <property type="project" value="TreeGrafter"/>
</dbReference>
<dbReference type="InterPro" id="IPR017871">
    <property type="entry name" value="ABC_transporter-like_CS"/>
</dbReference>
<keyword evidence="2" id="KW-0547">Nucleotide-binding</keyword>
<dbReference type="STRING" id="580340.Tlie_1638"/>
<dbReference type="FunFam" id="3.40.50.300:FF:000032">
    <property type="entry name" value="Export ABC transporter ATP-binding protein"/>
    <property type="match status" value="1"/>
</dbReference>
<dbReference type="AlphaFoldDB" id="G7V829"/>
<gene>
    <name evidence="5" type="ordered locus">Tlie_1638</name>
</gene>
<dbReference type="SMART" id="SM00382">
    <property type="entry name" value="AAA"/>
    <property type="match status" value="1"/>
</dbReference>
<dbReference type="Proteomes" id="UP000005868">
    <property type="component" value="Chromosome"/>
</dbReference>
<dbReference type="PROSITE" id="PS00211">
    <property type="entry name" value="ABC_TRANSPORTER_1"/>
    <property type="match status" value="1"/>
</dbReference>
<evidence type="ECO:0000256" key="3">
    <source>
        <dbReference type="ARBA" id="ARBA00022840"/>
    </source>
</evidence>
<dbReference type="Gene3D" id="3.40.50.300">
    <property type="entry name" value="P-loop containing nucleotide triphosphate hydrolases"/>
    <property type="match status" value="1"/>
</dbReference>
<dbReference type="CDD" id="cd03255">
    <property type="entry name" value="ABC_MJ0796_LolCDE_FtsE"/>
    <property type="match status" value="1"/>
</dbReference>
<dbReference type="HOGENOM" id="CLU_000604_1_22_0"/>
<dbReference type="GO" id="GO:0005524">
    <property type="term" value="F:ATP binding"/>
    <property type="evidence" value="ECO:0007669"/>
    <property type="project" value="UniProtKB-KW"/>
</dbReference>
<keyword evidence="3" id="KW-0067">ATP-binding</keyword>
<protein>
    <submittedName>
        <fullName evidence="5">ABC transporter related protein</fullName>
    </submittedName>
</protein>
<dbReference type="GO" id="GO:0098796">
    <property type="term" value="C:membrane protein complex"/>
    <property type="evidence" value="ECO:0007669"/>
    <property type="project" value="UniProtKB-ARBA"/>
</dbReference>
<dbReference type="OrthoDB" id="9802264at2"/>
<reference evidence="6" key="1">
    <citation type="submission" date="2011-10" db="EMBL/GenBank/DDBJ databases">
        <title>The complete genome of chromosome of Thermovirga lienii DSM 17291.</title>
        <authorList>
            <consortium name="US DOE Joint Genome Institute (JGI-PGF)"/>
            <person name="Lucas S."/>
            <person name="Copeland A."/>
            <person name="Lapidus A."/>
            <person name="Glavina del Rio T."/>
            <person name="Dalin E."/>
            <person name="Tice H."/>
            <person name="Bruce D."/>
            <person name="Goodwin L."/>
            <person name="Pitluck S."/>
            <person name="Peters L."/>
            <person name="Mikhailova N."/>
            <person name="Saunders E."/>
            <person name="Kyrpides N."/>
            <person name="Mavromatis K."/>
            <person name="Ivanova N."/>
            <person name="Last F.I."/>
            <person name="Brettin T."/>
            <person name="Detter J.C."/>
            <person name="Han C."/>
            <person name="Larimer F."/>
            <person name="Land M."/>
            <person name="Hauser L."/>
            <person name="Markowitz V."/>
            <person name="Cheng J.-F."/>
            <person name="Hugenholtz P."/>
            <person name="Woyke T."/>
            <person name="Wu D."/>
            <person name="Spring S."/>
            <person name="Schroeder M."/>
            <person name="Brambilla E.-M."/>
            <person name="Klenk H.-P."/>
            <person name="Eisen J.A."/>
        </authorList>
    </citation>
    <scope>NUCLEOTIDE SEQUENCE [LARGE SCALE GENOMIC DNA]</scope>
    <source>
        <strain evidence="6">ATCC BAA-1197 / DSM 17291 / Cas60314</strain>
    </source>
</reference>
<name>G7V829_THELD</name>
<evidence type="ECO:0000259" key="4">
    <source>
        <dbReference type="PROSITE" id="PS50893"/>
    </source>
</evidence>
<proteinExistence type="predicted"/>
<dbReference type="InterPro" id="IPR003439">
    <property type="entry name" value="ABC_transporter-like_ATP-bd"/>
</dbReference>
<accession>G7V829</accession>
<dbReference type="PANTHER" id="PTHR24220:SF86">
    <property type="entry name" value="ABC TRANSPORTER ABCH.1"/>
    <property type="match status" value="1"/>
</dbReference>
<dbReference type="PANTHER" id="PTHR24220">
    <property type="entry name" value="IMPORT ATP-BINDING PROTEIN"/>
    <property type="match status" value="1"/>
</dbReference>
<dbReference type="KEGG" id="tli:Tlie_1638"/>
<dbReference type="EMBL" id="CP003096">
    <property type="protein sequence ID" value="AER67360.1"/>
    <property type="molecule type" value="Genomic_DNA"/>
</dbReference>
<evidence type="ECO:0000313" key="5">
    <source>
        <dbReference type="EMBL" id="AER67360.1"/>
    </source>
</evidence>
<dbReference type="eggNOG" id="COG1136">
    <property type="taxonomic scope" value="Bacteria"/>
</dbReference>
<dbReference type="InterPro" id="IPR027417">
    <property type="entry name" value="P-loop_NTPase"/>
</dbReference>
<organism evidence="5 6">
    <name type="scientific">Thermovirga lienii (strain ATCC BAA-1197 / DSM 17291 / Cas60314)</name>
    <dbReference type="NCBI Taxonomy" id="580340"/>
    <lineage>
        <taxon>Bacteria</taxon>
        <taxon>Thermotogati</taxon>
        <taxon>Synergistota</taxon>
        <taxon>Synergistia</taxon>
        <taxon>Synergistales</taxon>
        <taxon>Thermovirgaceae</taxon>
        <taxon>Thermovirga</taxon>
    </lineage>
</organism>
<dbReference type="SUPFAM" id="SSF52540">
    <property type="entry name" value="P-loop containing nucleoside triphosphate hydrolases"/>
    <property type="match status" value="1"/>
</dbReference>
<dbReference type="PROSITE" id="PS50893">
    <property type="entry name" value="ABC_TRANSPORTER_2"/>
    <property type="match status" value="1"/>
</dbReference>
<dbReference type="InterPro" id="IPR003593">
    <property type="entry name" value="AAA+_ATPase"/>
</dbReference>
<keyword evidence="6" id="KW-1185">Reference proteome</keyword>
<dbReference type="Pfam" id="PF00005">
    <property type="entry name" value="ABC_tran"/>
    <property type="match status" value="1"/>
</dbReference>